<accession>A0A6J7IIP2</accession>
<protein>
    <submittedName>
        <fullName evidence="2">Unannotated protein</fullName>
    </submittedName>
</protein>
<feature type="region of interest" description="Disordered" evidence="1">
    <location>
        <begin position="1"/>
        <end position="27"/>
    </location>
</feature>
<evidence type="ECO:0000313" key="2">
    <source>
        <dbReference type="EMBL" id="CAB4931068.1"/>
    </source>
</evidence>
<dbReference type="EMBL" id="CAFBNB010000114">
    <property type="protein sequence ID" value="CAB4931068.1"/>
    <property type="molecule type" value="Genomic_DNA"/>
</dbReference>
<gene>
    <name evidence="2" type="ORF">UFOPK3720_00715</name>
</gene>
<proteinExistence type="predicted"/>
<organism evidence="2">
    <name type="scientific">freshwater metagenome</name>
    <dbReference type="NCBI Taxonomy" id="449393"/>
    <lineage>
        <taxon>unclassified sequences</taxon>
        <taxon>metagenomes</taxon>
        <taxon>ecological metagenomes</taxon>
    </lineage>
</organism>
<reference evidence="2" key="1">
    <citation type="submission" date="2020-05" db="EMBL/GenBank/DDBJ databases">
        <authorList>
            <person name="Chiriac C."/>
            <person name="Salcher M."/>
            <person name="Ghai R."/>
            <person name="Kavagutti S V."/>
        </authorList>
    </citation>
    <scope>NUCLEOTIDE SEQUENCE</scope>
</reference>
<evidence type="ECO:0000256" key="1">
    <source>
        <dbReference type="SAM" id="MobiDB-lite"/>
    </source>
</evidence>
<name>A0A6J7IIP2_9ZZZZ</name>
<sequence>MSTASGAAAGDGVCFPQGGDGRRSTGATGRAIFADSAREVDPDLAARIEHTRDWRSGYLRPIRDIVAAAAISPGAALTISQQGLESAHRRFRFQRSGGEQSLSTAMGEATESAFGSITIKGRVAADRDFSLPYQGKRLFGSDLRAQIDRWVRDGITEPSFAEAIHTLMDNPDWLDLRDVDIALLGAGAEMAPTRSLLRWGARVHAVDLPRPAAWQRLIEITRNTAGSLRVPIRAGVLGDAPSVTSGLVHHDDDTAIAELAGADLLAHAPEIRTWLDEVQGPLVVGTYVYADGAGHVLLSVAADAIATDLLARRNNVMLAYLATPTDVFMVPMSAVEESRRRWETRGLSGLLQSPLRLLNQFQPNNPETILTSDGVEVGLNDSLVPQQGPNYALAKRIQRWRALSARSSGATVSLNLAPPTRTQSVVKNRLLAAAYAGAGRFGIEVFEPATSTALMAALLVHDLRNPAAAANPATALSNPMDLFVQGANHGGLWRAAYSPRSVLGFAAVLGMFEARA</sequence>
<dbReference type="AlphaFoldDB" id="A0A6J7IIP2"/>